<dbReference type="Pfam" id="PF00060">
    <property type="entry name" value="Lig_chan"/>
    <property type="match status" value="1"/>
</dbReference>
<evidence type="ECO:0000256" key="7">
    <source>
        <dbReference type="ARBA" id="ARBA00023170"/>
    </source>
</evidence>
<proteinExistence type="inferred from homology"/>
<dbReference type="PANTHER" id="PTHR42643:SF33">
    <property type="entry name" value="GLUTAMATE RECEPTOR 2-LIKE PROTEIN"/>
    <property type="match status" value="1"/>
</dbReference>
<comment type="similarity">
    <text evidence="2">Belongs to the glutamate-gated ion channel (TC 1.A.10.1) family.</text>
</comment>
<reference evidence="11 12" key="1">
    <citation type="submission" date="2019-01" db="EMBL/GenBank/DDBJ databases">
        <authorList>
            <person name="Sayadi A."/>
        </authorList>
    </citation>
    <scope>NUCLEOTIDE SEQUENCE [LARGE SCALE GENOMIC DNA]</scope>
</reference>
<name>A0A653BDJ4_CALMS</name>
<dbReference type="InterPro" id="IPR052192">
    <property type="entry name" value="Insect_Ionotropic_Sensory_Rcpt"/>
</dbReference>
<dbReference type="GO" id="GO:0015276">
    <property type="term" value="F:ligand-gated monoatomic ion channel activity"/>
    <property type="evidence" value="ECO:0007669"/>
    <property type="project" value="InterPro"/>
</dbReference>
<dbReference type="InterPro" id="IPR001320">
    <property type="entry name" value="Iontro_rcpt_C"/>
</dbReference>
<evidence type="ECO:0000259" key="10">
    <source>
        <dbReference type="Pfam" id="PF00060"/>
    </source>
</evidence>
<dbReference type="Gene3D" id="1.10.287.70">
    <property type="match status" value="1"/>
</dbReference>
<dbReference type="Proteomes" id="UP000410492">
    <property type="component" value="Unassembled WGS sequence"/>
</dbReference>
<keyword evidence="12" id="KW-1185">Reference proteome</keyword>
<keyword evidence="7" id="KW-0675">Receptor</keyword>
<accession>A0A653BDJ4</accession>
<dbReference type="GO" id="GO:0050906">
    <property type="term" value="P:detection of stimulus involved in sensory perception"/>
    <property type="evidence" value="ECO:0007669"/>
    <property type="project" value="UniProtKB-ARBA"/>
</dbReference>
<evidence type="ECO:0000256" key="6">
    <source>
        <dbReference type="ARBA" id="ARBA00023136"/>
    </source>
</evidence>
<keyword evidence="4 9" id="KW-0812">Transmembrane</keyword>
<evidence type="ECO:0000313" key="11">
    <source>
        <dbReference type="EMBL" id="VEN33650.1"/>
    </source>
</evidence>
<evidence type="ECO:0000256" key="3">
    <source>
        <dbReference type="ARBA" id="ARBA00022475"/>
    </source>
</evidence>
<keyword evidence="3" id="KW-1003">Cell membrane</keyword>
<sequence length="488" mass="56132">MSLCDHKNIAIQEDSGFCLLQIYKIRMELNSSFVVHSMGKWDDIKSVCVTKGLTSIEQRTNFHRFPLKIGHRNSSTKEAVTEMPFLAYDTFDENLLEFYTYITGFLNSSESELMFAKVGSKNTEGDWTDLLGALVEGEIDVAFECFLKMPYYSSNLGFTQDILKSCKNIYVQPEASNAFRNIYLEPFDERLIMCVVMTGIALSVGLAITHRAASKYQRREKYPPYGIIGSLIWCVGVFCQQGSIWEPTLYADQIIVLISLLFTLLIYNSYSAFITSVLSITLDDIRTVQDLLESNYDIGYEKNSQDEVYLRTTNNSQLNQIYLRGYLANITNITEGLLRATKGNYGFFAAGEDARRALRNISLHRCLYDIQEIPIKYTMHSVAFGVAKHSPYKQLINLSIIRMYETGIHKYITGLLYPRLIQCDARKTYNSARFSDISSAFLLLCLGYIFGVIFLTLECVWKKRRFIYRCCKRTRRRQPKLVFRGYLP</sequence>
<evidence type="ECO:0000313" key="12">
    <source>
        <dbReference type="Proteomes" id="UP000410492"/>
    </source>
</evidence>
<dbReference type="SUPFAM" id="SSF53850">
    <property type="entry name" value="Periplasmic binding protein-like II"/>
    <property type="match status" value="1"/>
</dbReference>
<evidence type="ECO:0000256" key="5">
    <source>
        <dbReference type="ARBA" id="ARBA00022989"/>
    </source>
</evidence>
<protein>
    <recommendedName>
        <fullName evidence="10">Ionotropic glutamate receptor C-terminal domain-containing protein</fullName>
    </recommendedName>
</protein>
<gene>
    <name evidence="11" type="ORF">CALMAC_LOCUS131</name>
</gene>
<feature type="transmembrane region" description="Helical" evidence="9">
    <location>
        <begin position="250"/>
        <end position="270"/>
    </location>
</feature>
<feature type="transmembrane region" description="Helical" evidence="9">
    <location>
        <begin position="437"/>
        <end position="457"/>
    </location>
</feature>
<keyword evidence="6 9" id="KW-0472">Membrane</keyword>
<feature type="domain" description="Ionotropic glutamate receptor C-terminal" evidence="10">
    <location>
        <begin position="193"/>
        <end position="447"/>
    </location>
</feature>
<dbReference type="PANTHER" id="PTHR42643">
    <property type="entry name" value="IONOTROPIC RECEPTOR 20A-RELATED"/>
    <property type="match status" value="1"/>
</dbReference>
<feature type="transmembrane region" description="Helical" evidence="9">
    <location>
        <begin position="190"/>
        <end position="210"/>
    </location>
</feature>
<feature type="transmembrane region" description="Helical" evidence="9">
    <location>
        <begin position="222"/>
        <end position="244"/>
    </location>
</feature>
<dbReference type="EMBL" id="CAACVG010000166">
    <property type="protein sequence ID" value="VEN33650.1"/>
    <property type="molecule type" value="Genomic_DNA"/>
</dbReference>
<evidence type="ECO:0000256" key="8">
    <source>
        <dbReference type="ARBA" id="ARBA00023180"/>
    </source>
</evidence>
<dbReference type="GO" id="GO:0005886">
    <property type="term" value="C:plasma membrane"/>
    <property type="evidence" value="ECO:0007669"/>
    <property type="project" value="UniProtKB-SubCell"/>
</dbReference>
<dbReference type="OrthoDB" id="8186464at2759"/>
<comment type="subcellular location">
    <subcellularLocation>
        <location evidence="1">Cell membrane</location>
        <topology evidence="1">Multi-pass membrane protein</topology>
    </subcellularLocation>
</comment>
<keyword evidence="8" id="KW-0325">Glycoprotein</keyword>
<evidence type="ECO:0000256" key="4">
    <source>
        <dbReference type="ARBA" id="ARBA00022692"/>
    </source>
</evidence>
<organism evidence="11 12">
    <name type="scientific">Callosobruchus maculatus</name>
    <name type="common">Southern cowpea weevil</name>
    <name type="synonym">Pulse bruchid</name>
    <dbReference type="NCBI Taxonomy" id="64391"/>
    <lineage>
        <taxon>Eukaryota</taxon>
        <taxon>Metazoa</taxon>
        <taxon>Ecdysozoa</taxon>
        <taxon>Arthropoda</taxon>
        <taxon>Hexapoda</taxon>
        <taxon>Insecta</taxon>
        <taxon>Pterygota</taxon>
        <taxon>Neoptera</taxon>
        <taxon>Endopterygota</taxon>
        <taxon>Coleoptera</taxon>
        <taxon>Polyphaga</taxon>
        <taxon>Cucujiformia</taxon>
        <taxon>Chrysomeloidea</taxon>
        <taxon>Chrysomelidae</taxon>
        <taxon>Bruchinae</taxon>
        <taxon>Bruchini</taxon>
        <taxon>Callosobruchus</taxon>
    </lineage>
</organism>
<dbReference type="AlphaFoldDB" id="A0A653BDJ4"/>
<evidence type="ECO:0000256" key="9">
    <source>
        <dbReference type="SAM" id="Phobius"/>
    </source>
</evidence>
<keyword evidence="5 9" id="KW-1133">Transmembrane helix</keyword>
<evidence type="ECO:0000256" key="2">
    <source>
        <dbReference type="ARBA" id="ARBA00008685"/>
    </source>
</evidence>
<evidence type="ECO:0000256" key="1">
    <source>
        <dbReference type="ARBA" id="ARBA00004651"/>
    </source>
</evidence>